<name>A0A4Y9Z320_9APHY</name>
<dbReference type="Proteomes" id="UP000298390">
    <property type="component" value="Unassembled WGS sequence"/>
</dbReference>
<evidence type="ECO:0000313" key="2">
    <source>
        <dbReference type="EMBL" id="TFY69246.1"/>
    </source>
</evidence>
<dbReference type="Pfam" id="PF00078">
    <property type="entry name" value="RVT_1"/>
    <property type="match status" value="1"/>
</dbReference>
<dbReference type="EMBL" id="SEKV01000013">
    <property type="protein sequence ID" value="TFY69246.1"/>
    <property type="molecule type" value="Genomic_DNA"/>
</dbReference>
<protein>
    <recommendedName>
        <fullName evidence="1">Reverse transcriptase domain-containing protein</fullName>
    </recommendedName>
</protein>
<dbReference type="PANTHER" id="PTHR19446">
    <property type="entry name" value="REVERSE TRANSCRIPTASES"/>
    <property type="match status" value="1"/>
</dbReference>
<dbReference type="AlphaFoldDB" id="A0A4Y9Z320"/>
<dbReference type="CDD" id="cd01650">
    <property type="entry name" value="RT_nLTR_like"/>
    <property type="match status" value="1"/>
</dbReference>
<evidence type="ECO:0000259" key="1">
    <source>
        <dbReference type="Pfam" id="PF00078"/>
    </source>
</evidence>
<feature type="domain" description="Reverse transcriptase" evidence="1">
    <location>
        <begin position="133"/>
        <end position="245"/>
    </location>
</feature>
<gene>
    <name evidence="2" type="ORF">EVJ58_g534</name>
</gene>
<sequence length="291" mass="33378">MAELAKTYHNDIQKNGIEPDGARRRECTETVLQNIETQPTEEQTEKLRQKISGDEVEDALRYSKKDSAAGIDGLTYEFWAEIDDQYHKDSQNEDIKAFNVIKLLTAAFNDIQRFGVDPTTDFAEGWMCPIFKKKERDNIANYRPITLLNTDYKLYTKALTLKLAQAAPTLIHKTQAGFIPGRQISEQTQLTHMVMEYAAMNDPSEDEIRDGIIVALDQEKAYDKIMHDYLWKTLERFGIPEEFIKSPPVQDHKRRPTGRPAVMLTIRPGNRTARSFAASVHPDRVQDTRSN</sequence>
<reference evidence="2 3" key="1">
    <citation type="submission" date="2019-01" db="EMBL/GenBank/DDBJ databases">
        <title>Genome sequencing of the rare red list fungi Fomitopsis rosea.</title>
        <authorList>
            <person name="Buettner E."/>
            <person name="Kellner H."/>
        </authorList>
    </citation>
    <scope>NUCLEOTIDE SEQUENCE [LARGE SCALE GENOMIC DNA]</scope>
    <source>
        <strain evidence="2 3">DSM 105464</strain>
    </source>
</reference>
<accession>A0A4Y9Z320</accession>
<proteinExistence type="predicted"/>
<dbReference type="InterPro" id="IPR000477">
    <property type="entry name" value="RT_dom"/>
</dbReference>
<evidence type="ECO:0000313" key="3">
    <source>
        <dbReference type="Proteomes" id="UP000298390"/>
    </source>
</evidence>
<organism evidence="2 3">
    <name type="scientific">Rhodofomes roseus</name>
    <dbReference type="NCBI Taxonomy" id="34475"/>
    <lineage>
        <taxon>Eukaryota</taxon>
        <taxon>Fungi</taxon>
        <taxon>Dikarya</taxon>
        <taxon>Basidiomycota</taxon>
        <taxon>Agaricomycotina</taxon>
        <taxon>Agaricomycetes</taxon>
        <taxon>Polyporales</taxon>
        <taxon>Rhodofomes</taxon>
    </lineage>
</organism>
<comment type="caution">
    <text evidence="2">The sequence shown here is derived from an EMBL/GenBank/DDBJ whole genome shotgun (WGS) entry which is preliminary data.</text>
</comment>